<dbReference type="PANTHER" id="PTHR11941:SF54">
    <property type="entry name" value="ENOYL-COA HYDRATASE, MITOCHONDRIAL"/>
    <property type="match status" value="1"/>
</dbReference>
<evidence type="ECO:0000313" key="1">
    <source>
        <dbReference type="EMBL" id="SDN05430.1"/>
    </source>
</evidence>
<proteinExistence type="predicted"/>
<organism evidence="1 2">
    <name type="scientific">Haloarchaeobius iranensis</name>
    <dbReference type="NCBI Taxonomy" id="996166"/>
    <lineage>
        <taxon>Archaea</taxon>
        <taxon>Methanobacteriati</taxon>
        <taxon>Methanobacteriota</taxon>
        <taxon>Stenosarchaea group</taxon>
        <taxon>Halobacteria</taxon>
        <taxon>Halobacteriales</taxon>
        <taxon>Halorubellaceae</taxon>
        <taxon>Haloarchaeobius</taxon>
    </lineage>
</organism>
<protein>
    <submittedName>
        <fullName evidence="1">Enoyl-CoA hydratase/carnithine racemase</fullName>
    </submittedName>
</protein>
<dbReference type="GO" id="GO:0006635">
    <property type="term" value="P:fatty acid beta-oxidation"/>
    <property type="evidence" value="ECO:0007669"/>
    <property type="project" value="TreeGrafter"/>
</dbReference>
<evidence type="ECO:0000313" key="2">
    <source>
        <dbReference type="Proteomes" id="UP000199370"/>
    </source>
</evidence>
<dbReference type="CDD" id="cd06558">
    <property type="entry name" value="crotonase-like"/>
    <property type="match status" value="1"/>
</dbReference>
<name>A0A1G9Y8R3_9EURY</name>
<dbReference type="AlphaFoldDB" id="A0A1G9Y8R3"/>
<dbReference type="Gene3D" id="3.90.226.10">
    <property type="entry name" value="2-enoyl-CoA Hydratase, Chain A, domain 1"/>
    <property type="match status" value="1"/>
</dbReference>
<dbReference type="OrthoDB" id="203755at2157"/>
<keyword evidence="2" id="KW-1185">Reference proteome</keyword>
<dbReference type="InterPro" id="IPR029045">
    <property type="entry name" value="ClpP/crotonase-like_dom_sf"/>
</dbReference>
<dbReference type="InterPro" id="IPR001753">
    <property type="entry name" value="Enoyl-CoA_hydra/iso"/>
</dbReference>
<accession>A0A1G9Y8R3</accession>
<reference evidence="1 2" key="1">
    <citation type="submission" date="2016-10" db="EMBL/GenBank/DDBJ databases">
        <authorList>
            <person name="de Groot N.N."/>
        </authorList>
    </citation>
    <scope>NUCLEOTIDE SEQUENCE [LARGE SCALE GENOMIC DNA]</scope>
    <source>
        <strain evidence="2">EB21,IBRC-M 10013,KCTC 4048</strain>
    </source>
</reference>
<dbReference type="PANTHER" id="PTHR11941">
    <property type="entry name" value="ENOYL-COA HYDRATASE-RELATED"/>
    <property type="match status" value="1"/>
</dbReference>
<dbReference type="GO" id="GO:0003824">
    <property type="term" value="F:catalytic activity"/>
    <property type="evidence" value="ECO:0007669"/>
    <property type="project" value="UniProtKB-ARBA"/>
</dbReference>
<dbReference type="SUPFAM" id="SSF52096">
    <property type="entry name" value="ClpP/crotonase"/>
    <property type="match status" value="1"/>
</dbReference>
<gene>
    <name evidence="1" type="ORF">SAMN05192554_11362</name>
</gene>
<dbReference type="Pfam" id="PF00378">
    <property type="entry name" value="ECH_1"/>
    <property type="match status" value="1"/>
</dbReference>
<dbReference type="RefSeq" id="WP_089734298.1">
    <property type="nucleotide sequence ID" value="NZ_FNIA01000013.1"/>
</dbReference>
<dbReference type="EMBL" id="FNIA01000013">
    <property type="protein sequence ID" value="SDN05430.1"/>
    <property type="molecule type" value="Genomic_DNA"/>
</dbReference>
<dbReference type="Proteomes" id="UP000199370">
    <property type="component" value="Unassembled WGS sequence"/>
</dbReference>
<sequence>MIETAVDGDVTRVTLSRPDRRNAFTESGLRALRSAVTGAETPVVFLTGEGAAFSAGADLEVVTGLGHEEARTFAQLGQSVATAIEEAEAVVVVGIDGPARGGGVELALACDVRVATPAATFAETGVSLGLFGAWGGTARLPCVVGEGEAMDLALSGRTVDADEALRMGLVSRVVDEPAAVAETIAGNDPAALSVLKRRLRDDADRVVQHAREADAFADLVERNAGDLSW</sequence>
<dbReference type="STRING" id="996166.SAMN05192554_11362"/>